<feature type="binding site" evidence="5">
    <location>
        <position position="78"/>
    </location>
    <ligand>
        <name>substrate</name>
    </ligand>
</feature>
<keyword evidence="4 5" id="KW-0486">Methionine biosynthesis</keyword>
<comment type="pathway">
    <text evidence="1 5">Amino-acid biosynthesis; L-methionine biosynthesis via salvage pathway; S-methyl-5-thio-alpha-D-ribose 1-phosphate from S-methyl-5'-thioadenosine (hydrolase route): step 1/2.</text>
</comment>
<feature type="active site" description="Proton donor" evidence="5">
    <location>
        <position position="198"/>
    </location>
</feature>
<evidence type="ECO:0000256" key="4">
    <source>
        <dbReference type="ARBA" id="ARBA00023167"/>
    </source>
</evidence>
<proteinExistence type="inferred from homology"/>
<feature type="active site" description="Proton acceptor" evidence="5">
    <location>
        <position position="12"/>
    </location>
</feature>
<dbReference type="NCBIfam" id="NF004079">
    <property type="entry name" value="PRK05584.1"/>
    <property type="match status" value="1"/>
</dbReference>
<protein>
    <recommendedName>
        <fullName evidence="5">5'-methylthioadenosine/S-adenosylhomocysteine nucleosidase</fullName>
        <shortName evidence="5">MTA/SAH nucleosidase</shortName>
        <shortName evidence="5">MTAN</shortName>
        <ecNumber evidence="5">3.2.2.9</ecNumber>
    </recommendedName>
    <alternativeName>
        <fullName evidence="5">5'-deoxyadenosine nucleosidase</fullName>
        <shortName evidence="5">DOA nucleosidase</shortName>
        <shortName evidence="5">dAdo nucleosidase</shortName>
    </alternativeName>
    <alternativeName>
        <fullName evidence="5">5'-methylthioadenosine nucleosidase</fullName>
        <shortName evidence="5">MTA nucleosidase</shortName>
    </alternativeName>
    <alternativeName>
        <fullName evidence="5">S-adenosylhomocysteine nucleosidase</fullName>
        <shortName evidence="5">AdoHcy nucleosidase</shortName>
        <shortName evidence="5">SAH nucleosidase</shortName>
        <shortName evidence="5">SRH nucleosidase</shortName>
    </alternativeName>
</protein>
<dbReference type="InterPro" id="IPR035994">
    <property type="entry name" value="Nucleoside_phosphorylase_sf"/>
</dbReference>
<dbReference type="EMBL" id="JBHUMO010000056">
    <property type="protein sequence ID" value="MFD2729599.1"/>
    <property type="molecule type" value="Genomic_DNA"/>
</dbReference>
<accession>A0ABW5TLC7</accession>
<dbReference type="EC" id="3.2.2.9" evidence="5"/>
<comment type="caution">
    <text evidence="7">The sequence shown here is derived from an EMBL/GenBank/DDBJ whole genome shotgun (WGS) entry which is preliminary data.</text>
</comment>
<keyword evidence="7" id="KW-0326">Glycosidase</keyword>
<feature type="domain" description="Nucleoside phosphorylase" evidence="6">
    <location>
        <begin position="2"/>
        <end position="227"/>
    </location>
</feature>
<feature type="binding site" evidence="5">
    <location>
        <begin position="174"/>
        <end position="175"/>
    </location>
    <ligand>
        <name>substrate</name>
    </ligand>
</feature>
<evidence type="ECO:0000256" key="5">
    <source>
        <dbReference type="HAMAP-Rule" id="MF_01684"/>
    </source>
</evidence>
<evidence type="ECO:0000313" key="8">
    <source>
        <dbReference type="Proteomes" id="UP001597427"/>
    </source>
</evidence>
<dbReference type="InterPro" id="IPR000845">
    <property type="entry name" value="Nucleoside_phosphorylase_d"/>
</dbReference>
<comment type="similarity">
    <text evidence="5">Belongs to the PNP/UDP phosphorylase family. MtnN subfamily.</text>
</comment>
<dbReference type="RefSeq" id="WP_379982117.1">
    <property type="nucleotide sequence ID" value="NZ_JBHUMO010000056.1"/>
</dbReference>
<comment type="catalytic activity">
    <reaction evidence="5">
        <text>S-methyl-5'-thioadenosine + H2O = 5-(methylsulfanyl)-D-ribose + adenine</text>
        <dbReference type="Rhea" id="RHEA:13617"/>
        <dbReference type="ChEBI" id="CHEBI:15377"/>
        <dbReference type="ChEBI" id="CHEBI:16708"/>
        <dbReference type="ChEBI" id="CHEBI:17509"/>
        <dbReference type="ChEBI" id="CHEBI:78440"/>
        <dbReference type="EC" id="3.2.2.9"/>
    </reaction>
</comment>
<sequence>MKIGIIGAMSQEVALLREALVNEKTWEQAGAKFYSGTIEQQEVIVVESGIGKVAASITASLLIQKYGVEAIVNTGSAGGIGKGLAVGDMVLSTKLAYHDVDVTGFGYEYGQLPAGMPLYFEADARLLNEFEEAARINQLKTKKGLIVTGDAFINNQASIQHILHHFPEALACEMEGAAIAQTAFQFGVPFLVIRAMSDTADHQATQSFDEFIEKAGKQSANMVLQFINNHAANQRTIE</sequence>
<evidence type="ECO:0000256" key="3">
    <source>
        <dbReference type="ARBA" id="ARBA00022801"/>
    </source>
</evidence>
<comment type="catalytic activity">
    <reaction evidence="5">
        <text>S-adenosyl-L-homocysteine + H2O = S-(5-deoxy-D-ribos-5-yl)-L-homocysteine + adenine</text>
        <dbReference type="Rhea" id="RHEA:17805"/>
        <dbReference type="ChEBI" id="CHEBI:15377"/>
        <dbReference type="ChEBI" id="CHEBI:16708"/>
        <dbReference type="ChEBI" id="CHEBI:57856"/>
        <dbReference type="ChEBI" id="CHEBI:58195"/>
        <dbReference type="EC" id="3.2.2.9"/>
    </reaction>
</comment>
<dbReference type="GO" id="GO:0008782">
    <property type="term" value="F:adenosylhomocysteine nucleosidase activity"/>
    <property type="evidence" value="ECO:0007669"/>
    <property type="project" value="UniProtKB-EC"/>
</dbReference>
<keyword evidence="8" id="KW-1185">Reference proteome</keyword>
<evidence type="ECO:0000259" key="6">
    <source>
        <dbReference type="Pfam" id="PF01048"/>
    </source>
</evidence>
<feature type="binding site" evidence="5">
    <location>
        <position position="153"/>
    </location>
    <ligand>
        <name>substrate</name>
    </ligand>
</feature>
<keyword evidence="3 5" id="KW-0378">Hydrolase</keyword>
<gene>
    <name evidence="5" type="primary">mtnN</name>
    <name evidence="7" type="ORF">ACFSR0_09220</name>
</gene>
<dbReference type="HAMAP" id="MF_01684">
    <property type="entry name" value="Salvage_MtnN"/>
    <property type="match status" value="1"/>
</dbReference>
<evidence type="ECO:0000256" key="1">
    <source>
        <dbReference type="ARBA" id="ARBA00004945"/>
    </source>
</evidence>
<dbReference type="Pfam" id="PF01048">
    <property type="entry name" value="PNP_UDP_1"/>
    <property type="match status" value="1"/>
</dbReference>
<dbReference type="SUPFAM" id="SSF53167">
    <property type="entry name" value="Purine and uridine phosphorylases"/>
    <property type="match status" value="1"/>
</dbReference>
<dbReference type="InterPro" id="IPR010049">
    <property type="entry name" value="MTA_SAH_Nsdase"/>
</dbReference>
<evidence type="ECO:0000313" key="7">
    <source>
        <dbReference type="EMBL" id="MFD2729599.1"/>
    </source>
</evidence>
<dbReference type="CDD" id="cd09008">
    <property type="entry name" value="MTAN"/>
    <property type="match status" value="1"/>
</dbReference>
<dbReference type="PANTHER" id="PTHR46832">
    <property type="entry name" value="5'-METHYLTHIOADENOSINE/S-ADENOSYLHOMOCYSTEINE NUCLEOSIDASE"/>
    <property type="match status" value="1"/>
</dbReference>
<comment type="catalytic activity">
    <reaction evidence="5">
        <text>5'-deoxyadenosine + H2O = 5-deoxy-D-ribose + adenine</text>
        <dbReference type="Rhea" id="RHEA:29859"/>
        <dbReference type="ChEBI" id="CHEBI:15377"/>
        <dbReference type="ChEBI" id="CHEBI:16708"/>
        <dbReference type="ChEBI" id="CHEBI:17319"/>
        <dbReference type="ChEBI" id="CHEBI:149540"/>
        <dbReference type="EC" id="3.2.2.9"/>
    </reaction>
</comment>
<keyword evidence="2 5" id="KW-0028">Amino-acid biosynthesis</keyword>
<dbReference type="NCBIfam" id="TIGR01704">
    <property type="entry name" value="MTA_SAH-Nsdase"/>
    <property type="match status" value="1"/>
</dbReference>
<dbReference type="Gene3D" id="3.40.50.1580">
    <property type="entry name" value="Nucleoside phosphorylase domain"/>
    <property type="match status" value="1"/>
</dbReference>
<dbReference type="Proteomes" id="UP001597427">
    <property type="component" value="Unassembled WGS sequence"/>
</dbReference>
<name>A0ABW5TLC7_9ENTE</name>
<dbReference type="PANTHER" id="PTHR46832:SF1">
    <property type="entry name" value="5'-METHYLTHIOADENOSINE_S-ADENOSYLHOMOCYSTEINE NUCLEOSIDASE"/>
    <property type="match status" value="1"/>
</dbReference>
<comment type="function">
    <text evidence="5">Catalyzes the irreversible cleavage of the glycosidic bond in both 5'-methylthioadenosine (MTA) and S-adenosylhomocysteine (SAH/AdoHcy) to adenine and the corresponding thioribose, 5'-methylthioribose and S-ribosylhomocysteine, respectively. Also cleaves 5'-deoxyadenosine, a toxic by-product of radical S-adenosylmethionine (SAM) enzymes, into 5-deoxyribose and adenine.</text>
</comment>
<organism evidence="7 8">
    <name type="scientific">Enterococcus camelliae</name>
    <dbReference type="NCBI Taxonomy" id="453959"/>
    <lineage>
        <taxon>Bacteria</taxon>
        <taxon>Bacillati</taxon>
        <taxon>Bacillota</taxon>
        <taxon>Bacilli</taxon>
        <taxon>Lactobacillales</taxon>
        <taxon>Enterococcaceae</taxon>
        <taxon>Enterococcus</taxon>
    </lineage>
</organism>
<reference evidence="8" key="1">
    <citation type="journal article" date="2019" name="Int. J. Syst. Evol. Microbiol.">
        <title>The Global Catalogue of Microorganisms (GCM) 10K type strain sequencing project: providing services to taxonomists for standard genome sequencing and annotation.</title>
        <authorList>
            <consortium name="The Broad Institute Genomics Platform"/>
            <consortium name="The Broad Institute Genome Sequencing Center for Infectious Disease"/>
            <person name="Wu L."/>
            <person name="Ma J."/>
        </authorList>
    </citation>
    <scope>NUCLEOTIDE SEQUENCE [LARGE SCALE GENOMIC DNA]</scope>
    <source>
        <strain evidence="8">TISTR 932</strain>
    </source>
</reference>
<evidence type="ECO:0000256" key="2">
    <source>
        <dbReference type="ARBA" id="ARBA00022605"/>
    </source>
</evidence>